<keyword evidence="1" id="KW-0677">Repeat</keyword>
<dbReference type="Pfam" id="PF22985">
    <property type="entry name" value="KH_BICC1"/>
    <property type="match status" value="2"/>
</dbReference>
<proteinExistence type="predicted"/>
<dbReference type="OrthoDB" id="271862at2759"/>
<dbReference type="Pfam" id="PF00013">
    <property type="entry name" value="KH_1"/>
    <property type="match status" value="1"/>
</dbReference>
<dbReference type="PANTHER" id="PTHR10627">
    <property type="entry name" value="SCP160"/>
    <property type="match status" value="1"/>
</dbReference>
<dbReference type="PROSITE" id="PS50084">
    <property type="entry name" value="KH_TYPE_1"/>
    <property type="match status" value="1"/>
</dbReference>
<dbReference type="Proteomes" id="UP000001307">
    <property type="component" value="Unassembled WGS sequence"/>
</dbReference>
<feature type="domain" description="K Homology" evidence="3">
    <location>
        <begin position="51"/>
        <end position="124"/>
    </location>
</feature>
<dbReference type="GO" id="GO:0003723">
    <property type="term" value="F:RNA binding"/>
    <property type="evidence" value="ECO:0007669"/>
    <property type="project" value="UniProtKB-UniRule"/>
</dbReference>
<dbReference type="EMBL" id="FN653093">
    <property type="protein sequence ID" value="CBY11766.1"/>
    <property type="molecule type" value="Genomic_DNA"/>
</dbReference>
<protein>
    <recommendedName>
        <fullName evidence="3">K Homology domain-containing protein</fullName>
    </recommendedName>
</protein>
<evidence type="ECO:0000313" key="5">
    <source>
        <dbReference type="Proteomes" id="UP000001307"/>
    </source>
</evidence>
<dbReference type="AlphaFoldDB" id="E4XPH8"/>
<accession>E4XPH8</accession>
<dbReference type="Gene3D" id="3.30.310.270">
    <property type="match status" value="2"/>
</dbReference>
<keyword evidence="5" id="KW-1185">Reference proteome</keyword>
<gene>
    <name evidence="4" type="ORF">GSOID_T00016947001</name>
</gene>
<dbReference type="InterPro" id="IPR054727">
    <property type="entry name" value="BICC1_KH"/>
</dbReference>
<dbReference type="InterPro" id="IPR004088">
    <property type="entry name" value="KH_dom_type_1"/>
</dbReference>
<organism evidence="4">
    <name type="scientific">Oikopleura dioica</name>
    <name type="common">Tunicate</name>
    <dbReference type="NCBI Taxonomy" id="34765"/>
    <lineage>
        <taxon>Eukaryota</taxon>
        <taxon>Metazoa</taxon>
        <taxon>Chordata</taxon>
        <taxon>Tunicata</taxon>
        <taxon>Appendicularia</taxon>
        <taxon>Copelata</taxon>
        <taxon>Oikopleuridae</taxon>
        <taxon>Oikopleura</taxon>
    </lineage>
</organism>
<dbReference type="InterPro" id="IPR047549">
    <property type="entry name" value="BICC1_KH-I_rpt1"/>
</dbReference>
<dbReference type="SMART" id="SM00322">
    <property type="entry name" value="KH"/>
    <property type="match status" value="1"/>
</dbReference>
<dbReference type="CDD" id="cd22421">
    <property type="entry name" value="KH-I_BICC1_rpt2"/>
    <property type="match status" value="1"/>
</dbReference>
<name>E4XPH8_OIKDI</name>
<dbReference type="InterPro" id="IPR047554">
    <property type="entry name" value="BICC1_KH-I_rpt2"/>
</dbReference>
<keyword evidence="2" id="KW-0694">RNA-binding</keyword>
<dbReference type="InterPro" id="IPR036612">
    <property type="entry name" value="KH_dom_type_1_sf"/>
</dbReference>
<evidence type="ECO:0000256" key="1">
    <source>
        <dbReference type="ARBA" id="ARBA00022737"/>
    </source>
</evidence>
<evidence type="ECO:0000313" key="4">
    <source>
        <dbReference type="EMBL" id="CBY11766.1"/>
    </source>
</evidence>
<evidence type="ECO:0000256" key="2">
    <source>
        <dbReference type="PROSITE-ProRule" id="PRU00117"/>
    </source>
</evidence>
<dbReference type="InParanoid" id="E4XPH8"/>
<dbReference type="Pfam" id="PF24234">
    <property type="entry name" value="KH_BICC1_1st"/>
    <property type="match status" value="1"/>
</dbReference>
<dbReference type="InterPro" id="IPR004087">
    <property type="entry name" value="KH_dom"/>
</dbReference>
<sequence>MDKTSTTVTWPSKLKIGAKSKKDPHVKVIGHVDNVKKAKEMILDKLDARSSRVTLKMDVPHTEHSHVIGKGGCTIKKVMEETGCHIHFPDSNLSGTSEKSNQVSIAGEPAGVESARRKIRALLPIVLSFELPKTGVARPNPDVNSAPIQRLIQTYSISVQARTRPRGQSTVISVRGNQQNVTGLKYGITGLMQHVTGQIGATLPVTCNLEVAPQHHQVLSKMVRHIQQQTAAQITMSQPQQQMTSPESHYNAVGSVDSVIIARQQLTEYLPLVLMCDMKDTVASENVRPLETMERNDVFISIRPKPKQATKSVIIKSVEGNVISMSLMPLKT</sequence>
<dbReference type="PANTHER" id="PTHR10627:SF69">
    <property type="entry name" value="PROTEIN BICAUDAL C"/>
    <property type="match status" value="1"/>
</dbReference>
<dbReference type="SUPFAM" id="SSF54791">
    <property type="entry name" value="Eukaryotic type KH-domain (KH-domain type I)"/>
    <property type="match status" value="1"/>
</dbReference>
<dbReference type="GO" id="GO:0005737">
    <property type="term" value="C:cytoplasm"/>
    <property type="evidence" value="ECO:0007669"/>
    <property type="project" value="TreeGrafter"/>
</dbReference>
<reference evidence="4" key="1">
    <citation type="journal article" date="2010" name="Science">
        <title>Plasticity of animal genome architecture unmasked by rapid evolution of a pelagic tunicate.</title>
        <authorList>
            <person name="Denoeud F."/>
            <person name="Henriet S."/>
            <person name="Mungpakdee S."/>
            <person name="Aury J.M."/>
            <person name="Da Silva C."/>
            <person name="Brinkmann H."/>
            <person name="Mikhaleva J."/>
            <person name="Olsen L.C."/>
            <person name="Jubin C."/>
            <person name="Canestro C."/>
            <person name="Bouquet J.M."/>
            <person name="Danks G."/>
            <person name="Poulain J."/>
            <person name="Campsteijn C."/>
            <person name="Adamski M."/>
            <person name="Cross I."/>
            <person name="Yadetie F."/>
            <person name="Muffato M."/>
            <person name="Louis A."/>
            <person name="Butcher S."/>
            <person name="Tsagkogeorga G."/>
            <person name="Konrad A."/>
            <person name="Singh S."/>
            <person name="Jensen M.F."/>
            <person name="Cong E.H."/>
            <person name="Eikeseth-Otteraa H."/>
            <person name="Noel B."/>
            <person name="Anthouard V."/>
            <person name="Porcel B.M."/>
            <person name="Kachouri-Lafond R."/>
            <person name="Nishino A."/>
            <person name="Ugolini M."/>
            <person name="Chourrout P."/>
            <person name="Nishida H."/>
            <person name="Aasland R."/>
            <person name="Huzurbazar S."/>
            <person name="Westhof E."/>
            <person name="Delsuc F."/>
            <person name="Lehrach H."/>
            <person name="Reinhardt R."/>
            <person name="Weissenbach J."/>
            <person name="Roy S.W."/>
            <person name="Artiguenave F."/>
            <person name="Postlethwait J.H."/>
            <person name="Manak J.R."/>
            <person name="Thompson E.M."/>
            <person name="Jaillon O."/>
            <person name="Du Pasquier L."/>
            <person name="Boudinot P."/>
            <person name="Liberles D.A."/>
            <person name="Volff J.N."/>
            <person name="Philippe H."/>
            <person name="Lenhard B."/>
            <person name="Roest Crollius H."/>
            <person name="Wincker P."/>
            <person name="Chourrout D."/>
        </authorList>
    </citation>
    <scope>NUCLEOTIDE SEQUENCE [LARGE SCALE GENOMIC DNA]</scope>
</reference>
<evidence type="ECO:0000259" key="3">
    <source>
        <dbReference type="SMART" id="SM00322"/>
    </source>
</evidence>